<accession>A0ABY7BZA5</accession>
<keyword evidence="4" id="KW-1185">Reference proteome</keyword>
<keyword evidence="1" id="KW-1133">Transmembrane helix</keyword>
<evidence type="ECO:0000259" key="2">
    <source>
        <dbReference type="SMART" id="SM00327"/>
    </source>
</evidence>
<gene>
    <name evidence="3" type="ORF">OH818_02250</name>
</gene>
<sequence length="338" mass="36336">MRTAKPIGRLVDPAFWLLIGALCFALLAALGLATMEERRVRTLFVVVDLTRSMTARDYGEGVKARSRLDEAERVVTEIARKLPCGSRIGLGLFTERRSFPLIEPVDICENFPPFADAVAALNWRMAWEGDSRVVRGLSSAQELVARLGADLVFVTDGQEAPPLPVAGRRRAENPDTTAGVIIGAGGAKLVPIPKYDESGRAIGFYSLPDIAAGARVSIATPGSTSGEYHPRNNPVGNLAATSTEHLTQVRETYLREIAAEAGLGYAPLGDLAAIEAALERHTGTDILEAPRSLSPIFAAAALIFLIAAYGANHLFAWRRGTAASRAKRNHPRTGAFRR</sequence>
<proteinExistence type="predicted"/>
<reference evidence="3" key="1">
    <citation type="submission" date="2022-12" db="EMBL/GenBank/DDBJ databases">
        <title>Jiella pelagia sp. nov., isolated from phosphonate enriched culture of Northwest Pacific surface seawater.</title>
        <authorList>
            <person name="Shin D.Y."/>
            <person name="Hwang C.Y."/>
        </authorList>
    </citation>
    <scope>NUCLEOTIDE SEQUENCE</scope>
    <source>
        <strain evidence="3">HL-NP1</strain>
    </source>
</reference>
<dbReference type="Proteomes" id="UP001164020">
    <property type="component" value="Chromosome"/>
</dbReference>
<dbReference type="Pfam" id="PF13519">
    <property type="entry name" value="VWA_2"/>
    <property type="match status" value="1"/>
</dbReference>
<protein>
    <submittedName>
        <fullName evidence="3">VWA domain-containing protein</fullName>
    </submittedName>
</protein>
<name>A0ABY7BZA5_9HYPH</name>
<dbReference type="InterPro" id="IPR036465">
    <property type="entry name" value="vWFA_dom_sf"/>
</dbReference>
<dbReference type="SUPFAM" id="SSF53300">
    <property type="entry name" value="vWA-like"/>
    <property type="match status" value="1"/>
</dbReference>
<dbReference type="SMART" id="SM00327">
    <property type="entry name" value="VWA"/>
    <property type="match status" value="1"/>
</dbReference>
<dbReference type="Gene3D" id="3.40.50.410">
    <property type="entry name" value="von Willebrand factor, type A domain"/>
    <property type="match status" value="1"/>
</dbReference>
<feature type="domain" description="VWFA" evidence="2">
    <location>
        <begin position="40"/>
        <end position="218"/>
    </location>
</feature>
<keyword evidence="1" id="KW-0472">Membrane</keyword>
<organism evidence="3 4">
    <name type="scientific">Jiella pelagia</name>
    <dbReference type="NCBI Taxonomy" id="2986949"/>
    <lineage>
        <taxon>Bacteria</taxon>
        <taxon>Pseudomonadati</taxon>
        <taxon>Pseudomonadota</taxon>
        <taxon>Alphaproteobacteria</taxon>
        <taxon>Hyphomicrobiales</taxon>
        <taxon>Aurantimonadaceae</taxon>
        <taxon>Jiella</taxon>
    </lineage>
</organism>
<dbReference type="RefSeq" id="WP_268881605.1">
    <property type="nucleotide sequence ID" value="NZ_CP114029.1"/>
</dbReference>
<evidence type="ECO:0000256" key="1">
    <source>
        <dbReference type="SAM" id="Phobius"/>
    </source>
</evidence>
<evidence type="ECO:0000313" key="3">
    <source>
        <dbReference type="EMBL" id="WAP69164.1"/>
    </source>
</evidence>
<feature type="transmembrane region" description="Helical" evidence="1">
    <location>
        <begin position="296"/>
        <end position="317"/>
    </location>
</feature>
<evidence type="ECO:0000313" key="4">
    <source>
        <dbReference type="Proteomes" id="UP001164020"/>
    </source>
</evidence>
<dbReference type="EMBL" id="CP114029">
    <property type="protein sequence ID" value="WAP69164.1"/>
    <property type="molecule type" value="Genomic_DNA"/>
</dbReference>
<dbReference type="InterPro" id="IPR002035">
    <property type="entry name" value="VWF_A"/>
</dbReference>
<keyword evidence="1" id="KW-0812">Transmembrane</keyword>